<sequence>MVAPSARLSIATDRPLSFATPTALFDPAGAGCQHLHNSHSPTSAMADSAASTPEGELSDTPFDSPSPSSPPFPSSPSSLNVPERPTARSSVTTGATANMTPSSTPLGNINAARNPRSNAPTISSRGSGLNVSQDILARIQAVHLGRQGAPPSGPAGRGNLPQSPGPSVGQPNNLSPRGGPMLAGGVPANFRGMPGGKPTLPSFASAPAIPGRPSPTPKLSMAERRGAPKLGGLPGAAPPAGAPAGKKKPGLTLSQMNGGAPDAGPKKQETALDKYSDFIDTKTGSLKFAGKAVLNPDGVQFANGTSFSISLDEVDTLDELGKGNYGTVYKVRHARPRMRKPGQGLAGNKAAPGSPSRKDFSEEPSPTTAKPSGGTGIVMAMKEVRLELDDSKFAAIIMELDVLHRCVSPYIVDFYGAFFQEGAVYICMEFMDGGSIDKLYGDGVPENVLRKITLATTMGLKSLKDEHNIIHRDVKPTNILMNTKGQIKICDFGVSGNLVASIAKTNIGCQSYMAPERISSGGVAQAGANPGGGTYSVQSDIWSLGLTIIECALGRYPYPPETYNNIFSQLSAIVDGEPPDLPEEGYSEAARNFVRGCLNKIPKLRPTYAMLLSHAWLAPLIKPETITEEEEDEVAAAEAAEGGVAAGDQGTAELSVDVVDKEVADWVKDAIDKRKRGVLGKAPKPALHAAPLDAVSSPSQDGANGLDAAGSILSLLHPHDHDTGDRTCYNFFLQTEQRCALPARDPRTPRPSFDTSAELENTGSTIDSNFAPEHADLIQGQRKKQKRAERRTKRGVLMLGGWSLNALMIYLIWVTARTVTKIWDPYEVLGVSRNADEKAIKKHYRRLSITLHPDKAREDPAKNITLQTINDHWVDVTKAYKALTDEEVRNNYIQYGHPDGKQSFSIGIALPQWLVTEGSGKYVLLVYAVLLGVILPYMVGKWWYGTQKLTKEKVLIASAGKIFREYDNEQGETGVIAALSTGEEFNEIFTGHKAENGLSKLEQKVLGNADSVVAQVLTKKDRQKLDDLEDSRRRKVLTLLWAYLGRVELEDETLNDEKFEVAPIAIRLNEAYTSIALAYGSTKAVLSAYHTSQNLIQALSPGASPLEQLPYFTPAVASAAEAEHANTHLSIQEFMQVPEGQRRARIGDLLSQEQYSTAMSVASRIPVFTVEKAFFKVVGERFVTPSSLVQFVLKGRFIPSGASGIPEVNPKDLLDIDPEEGDVAAITGRKTDRSDEKPIQPPLAHAPYYARDHAPRYHVFLADSKQGRIAVPPFTFSTFDKPILDDSGNPTYNVQTLKMQFGAPPQAGSYTFVMHMICDSYVGMDAKMEVTLVVEDASKAEQVEEEGEISEPDEDTIAGQMRALKGGEAPRKKRNDDDSSGSDTEGDVESESETDTDTDEE</sequence>
<accession>A0ACC2IPU2</accession>
<name>A0ACC2IPU2_9PLEO</name>
<gene>
    <name evidence="1" type="ORF">OPT61_g1581</name>
</gene>
<keyword evidence="2" id="KW-1185">Reference proteome</keyword>
<reference evidence="1" key="1">
    <citation type="submission" date="2022-11" db="EMBL/GenBank/DDBJ databases">
        <title>Genome Sequence of Boeremia exigua.</title>
        <authorList>
            <person name="Buettner E."/>
        </authorList>
    </citation>
    <scope>NUCLEOTIDE SEQUENCE</scope>
    <source>
        <strain evidence="1">CU02</strain>
    </source>
</reference>
<dbReference type="Proteomes" id="UP001153331">
    <property type="component" value="Unassembled WGS sequence"/>
</dbReference>
<evidence type="ECO:0000313" key="2">
    <source>
        <dbReference type="Proteomes" id="UP001153331"/>
    </source>
</evidence>
<protein>
    <submittedName>
        <fullName evidence="1">Uncharacterized protein</fullName>
    </submittedName>
</protein>
<proteinExistence type="predicted"/>
<organism evidence="1 2">
    <name type="scientific">Boeremia exigua</name>
    <dbReference type="NCBI Taxonomy" id="749465"/>
    <lineage>
        <taxon>Eukaryota</taxon>
        <taxon>Fungi</taxon>
        <taxon>Dikarya</taxon>
        <taxon>Ascomycota</taxon>
        <taxon>Pezizomycotina</taxon>
        <taxon>Dothideomycetes</taxon>
        <taxon>Pleosporomycetidae</taxon>
        <taxon>Pleosporales</taxon>
        <taxon>Pleosporineae</taxon>
        <taxon>Didymellaceae</taxon>
        <taxon>Boeremia</taxon>
    </lineage>
</organism>
<dbReference type="EMBL" id="JAPHNI010000064">
    <property type="protein sequence ID" value="KAJ8117164.1"/>
    <property type="molecule type" value="Genomic_DNA"/>
</dbReference>
<evidence type="ECO:0000313" key="1">
    <source>
        <dbReference type="EMBL" id="KAJ8117164.1"/>
    </source>
</evidence>
<comment type="caution">
    <text evidence="1">The sequence shown here is derived from an EMBL/GenBank/DDBJ whole genome shotgun (WGS) entry which is preliminary data.</text>
</comment>